<dbReference type="AlphaFoldDB" id="A0A0T6M015"/>
<dbReference type="EMBL" id="LLZU01000001">
    <property type="protein sequence ID" value="KRV51311.1"/>
    <property type="molecule type" value="Genomic_DNA"/>
</dbReference>
<comment type="caution">
    <text evidence="3">The sequence shown here is derived from an EMBL/GenBank/DDBJ whole genome shotgun (WGS) entry which is preliminary data.</text>
</comment>
<dbReference type="eggNOG" id="ENOG50343T4">
    <property type="taxonomic scope" value="Bacteria"/>
</dbReference>
<proteinExistence type="predicted"/>
<dbReference type="RefSeq" id="WP_018383227.1">
    <property type="nucleotide sequence ID" value="NZ_LLZU01000001.1"/>
</dbReference>
<evidence type="ECO:0000256" key="2">
    <source>
        <dbReference type="SAM" id="SignalP"/>
    </source>
</evidence>
<organism evidence="3 4">
    <name type="scientific">Wenjunlia vitaminophila</name>
    <name type="common">Streptomyces vitaminophilus</name>
    <dbReference type="NCBI Taxonomy" id="76728"/>
    <lineage>
        <taxon>Bacteria</taxon>
        <taxon>Bacillati</taxon>
        <taxon>Actinomycetota</taxon>
        <taxon>Actinomycetes</taxon>
        <taxon>Kitasatosporales</taxon>
        <taxon>Streptomycetaceae</taxon>
        <taxon>Wenjunlia</taxon>
    </lineage>
</organism>
<dbReference type="STRING" id="76728.AQ490_00625"/>
<dbReference type="SUPFAM" id="SSF50998">
    <property type="entry name" value="Quinoprotein alcohol dehydrogenase-like"/>
    <property type="match status" value="1"/>
</dbReference>
<feature type="region of interest" description="Disordered" evidence="1">
    <location>
        <begin position="19"/>
        <end position="68"/>
    </location>
</feature>
<gene>
    <name evidence="3" type="ORF">AQ490_00625</name>
</gene>
<evidence type="ECO:0000313" key="3">
    <source>
        <dbReference type="EMBL" id="KRV51311.1"/>
    </source>
</evidence>
<feature type="signal peptide" evidence="2">
    <location>
        <begin position="1"/>
        <end position="21"/>
    </location>
</feature>
<reference evidence="3 4" key="1">
    <citation type="submission" date="2015-10" db="EMBL/GenBank/DDBJ databases">
        <title>Draft genome sequence of pyrrolomycin-producing Streptomyces vitaminophilus.</title>
        <authorList>
            <person name="Graham D.E."/>
            <person name="Mahan K.M."/>
            <person name="Klingeman D.M."/>
            <person name="Hettich R.L."/>
            <person name="Parry R.J."/>
        </authorList>
    </citation>
    <scope>NUCLEOTIDE SEQUENCE [LARGE SCALE GENOMIC DNA]</scope>
    <source>
        <strain evidence="3 4">ATCC 31673</strain>
    </source>
</reference>
<accession>A0A0T6M015</accession>
<feature type="chain" id="PRO_5039696873" evidence="2">
    <location>
        <begin position="22"/>
        <end position="492"/>
    </location>
</feature>
<dbReference type="Proteomes" id="UP000050867">
    <property type="component" value="Unassembled WGS sequence"/>
</dbReference>
<name>A0A0T6M015_WENVI</name>
<feature type="compositionally biased region" description="Low complexity" evidence="1">
    <location>
        <begin position="42"/>
        <end position="54"/>
    </location>
</feature>
<dbReference type="PROSITE" id="PS51257">
    <property type="entry name" value="PROKAR_LIPOPROTEIN"/>
    <property type="match status" value="1"/>
</dbReference>
<evidence type="ECO:0000256" key="1">
    <source>
        <dbReference type="SAM" id="MobiDB-lite"/>
    </source>
</evidence>
<keyword evidence="2" id="KW-0732">Signal</keyword>
<dbReference type="Gene3D" id="2.130.10.10">
    <property type="entry name" value="YVTN repeat-like/Quinoprotein amine dehydrogenase"/>
    <property type="match status" value="1"/>
</dbReference>
<feature type="compositionally biased region" description="Basic and acidic residues" evidence="1">
    <location>
        <begin position="24"/>
        <end position="41"/>
    </location>
</feature>
<evidence type="ECO:0000313" key="4">
    <source>
        <dbReference type="Proteomes" id="UP000050867"/>
    </source>
</evidence>
<dbReference type="OrthoDB" id="3636947at2"/>
<dbReference type="InterPro" id="IPR015943">
    <property type="entry name" value="WD40/YVTN_repeat-like_dom_sf"/>
</dbReference>
<dbReference type="InterPro" id="IPR011047">
    <property type="entry name" value="Quinoprotein_ADH-like_sf"/>
</dbReference>
<protein>
    <submittedName>
        <fullName evidence="3">Uncharacterized protein</fullName>
    </submittedName>
</protein>
<keyword evidence="4" id="KW-1185">Reference proteome</keyword>
<sequence length="492" mass="52104">MKKTLILAVCTALLGVTACSSDPPARKEHDRRAQERSESARPSRTSAPSNSASSGLPPESRFPVPAGFDNARGWTEAVTEPDSKSHGSWAVAPASGLFVQVMNNEGRVHARRLDGGEEAWTFTTPTALEDVRTDVLVTADGEGGELAVIIREGTTPTNAVSRARPLVTVDTVPMTATGKATAQRHFEFEDSEVGAVTDGLLVTARSGGKLVAVDPATGAEREVPATSEEELTTCRTDDMPPSAVCSAHATPEFTTRAGVVSLYSQQSYCDYRRRGPDFVPCVDGFTVGTAWNSTEVAPRGAADATPLAVVDDYLVVDWTMFPGAESDEEAKRDVVAVHDLKDGRLVTSVDCDLTSIEFGTSSVRPLSAQALTQLSPNGRFLVSGQVGFDLDERKGRCFTGTHTNKAVTLTAVDDDGRAFGVTYENDQGITYGTFPHDFGSKEAPVSAFAVETSLTSGKAPEGLDEDTALPVFVSSEAGLFLRSGALGAYPTR</sequence>